<dbReference type="PROSITE" id="PS00798">
    <property type="entry name" value="ALDOKETO_REDUCTASE_1"/>
    <property type="match status" value="1"/>
</dbReference>
<dbReference type="Pfam" id="PF00248">
    <property type="entry name" value="Aldo_ket_red"/>
    <property type="match status" value="1"/>
</dbReference>
<dbReference type="Proteomes" id="UP001140513">
    <property type="component" value="Unassembled WGS sequence"/>
</dbReference>
<evidence type="ECO:0000259" key="2">
    <source>
        <dbReference type="Pfam" id="PF00248"/>
    </source>
</evidence>
<dbReference type="RefSeq" id="XP_056070428.1">
    <property type="nucleotide sequence ID" value="XM_056216181.1"/>
</dbReference>
<dbReference type="PANTHER" id="PTHR11732">
    <property type="entry name" value="ALDO/KETO REDUCTASE"/>
    <property type="match status" value="1"/>
</dbReference>
<keyword evidence="4" id="KW-1185">Reference proteome</keyword>
<dbReference type="InterPro" id="IPR023210">
    <property type="entry name" value="NADP_OxRdtase_dom"/>
</dbReference>
<evidence type="ECO:0000313" key="3">
    <source>
        <dbReference type="EMBL" id="KAJ4352072.1"/>
    </source>
</evidence>
<dbReference type="InterPro" id="IPR018170">
    <property type="entry name" value="Aldo/ket_reductase_CS"/>
</dbReference>
<dbReference type="GO" id="GO:0016491">
    <property type="term" value="F:oxidoreductase activity"/>
    <property type="evidence" value="ECO:0007669"/>
    <property type="project" value="UniProtKB-KW"/>
</dbReference>
<name>A0A9W8XJG7_9PLEO</name>
<proteinExistence type="predicted"/>
<dbReference type="EMBL" id="JAPEUX010000005">
    <property type="protein sequence ID" value="KAJ4352072.1"/>
    <property type="molecule type" value="Genomic_DNA"/>
</dbReference>
<dbReference type="AlphaFoldDB" id="A0A9W8XJG7"/>
<dbReference type="OrthoDB" id="416253at2759"/>
<organism evidence="3 4">
    <name type="scientific">Didymosphaeria variabile</name>
    <dbReference type="NCBI Taxonomy" id="1932322"/>
    <lineage>
        <taxon>Eukaryota</taxon>
        <taxon>Fungi</taxon>
        <taxon>Dikarya</taxon>
        <taxon>Ascomycota</taxon>
        <taxon>Pezizomycotina</taxon>
        <taxon>Dothideomycetes</taxon>
        <taxon>Pleosporomycetidae</taxon>
        <taxon>Pleosporales</taxon>
        <taxon>Massarineae</taxon>
        <taxon>Didymosphaeriaceae</taxon>
        <taxon>Didymosphaeria</taxon>
    </lineage>
</organism>
<comment type="caution">
    <text evidence="3">The sequence shown here is derived from an EMBL/GenBank/DDBJ whole genome shotgun (WGS) entry which is preliminary data.</text>
</comment>
<dbReference type="InterPro" id="IPR036812">
    <property type="entry name" value="NAD(P)_OxRdtase_dom_sf"/>
</dbReference>
<evidence type="ECO:0000256" key="1">
    <source>
        <dbReference type="ARBA" id="ARBA00023002"/>
    </source>
</evidence>
<keyword evidence="1" id="KW-0560">Oxidoreductase</keyword>
<dbReference type="InterPro" id="IPR020471">
    <property type="entry name" value="AKR"/>
</dbReference>
<sequence length="83" mass="9175">MSIVKLASGHGMPLVGFGLWKVPRETAADTAIKAGYRLFDGAYDYQNEKEAGEGIQRAIKEGLVKRDDIFVTTKLWNNCTSPK</sequence>
<feature type="domain" description="NADP-dependent oxidoreductase" evidence="2">
    <location>
        <begin position="27"/>
        <end position="81"/>
    </location>
</feature>
<reference evidence="3" key="1">
    <citation type="submission" date="2022-10" db="EMBL/GenBank/DDBJ databases">
        <title>Tapping the CABI collections for fungal endophytes: first genome assemblies for Collariella, Neodidymelliopsis, Ascochyta clinopodiicola, Didymella pomorum, Didymosphaeria variabile, Neocosmospora piperis and Neocucurbitaria cava.</title>
        <authorList>
            <person name="Hill R."/>
        </authorList>
    </citation>
    <scope>NUCLEOTIDE SEQUENCE</scope>
    <source>
        <strain evidence="3">IMI 356815</strain>
    </source>
</reference>
<dbReference type="SUPFAM" id="SSF51430">
    <property type="entry name" value="NAD(P)-linked oxidoreductase"/>
    <property type="match status" value="1"/>
</dbReference>
<gene>
    <name evidence="3" type="ORF">N0V89_007418</name>
</gene>
<evidence type="ECO:0000313" key="4">
    <source>
        <dbReference type="Proteomes" id="UP001140513"/>
    </source>
</evidence>
<dbReference type="GeneID" id="80910948"/>
<accession>A0A9W8XJG7</accession>
<dbReference type="Gene3D" id="3.20.20.100">
    <property type="entry name" value="NADP-dependent oxidoreductase domain"/>
    <property type="match status" value="1"/>
</dbReference>
<protein>
    <recommendedName>
        <fullName evidence="2">NADP-dependent oxidoreductase domain-containing protein</fullName>
    </recommendedName>
</protein>